<dbReference type="EMBL" id="JACIFP010000001">
    <property type="protein sequence ID" value="MBB4133810.1"/>
    <property type="molecule type" value="Genomic_DNA"/>
</dbReference>
<sequence>MTSTDAAPDSGAKTMFTWRSVDGSRFEQVRLNTAGGRLRAYGRIIAAQTADTDAYSSSYELVANDIGVTRRLSFRLLKSGGEAPLDLSRDMDGRWMVQTPYSTIQSDFDGAEGVDVAMSPFLSALPIFRHTYLGKGALTDVPLVSLTLPTYEIEPGVASYEIGDGRAVVTTDAGSVEVTIDGLGLVLDYPGVATRI</sequence>
<evidence type="ECO:0000313" key="1">
    <source>
        <dbReference type="EMBL" id="MBB4133810.1"/>
    </source>
</evidence>
<proteinExistence type="predicted"/>
<evidence type="ECO:0008006" key="3">
    <source>
        <dbReference type="Google" id="ProtNLM"/>
    </source>
</evidence>
<dbReference type="Proteomes" id="UP000551501">
    <property type="component" value="Unassembled WGS sequence"/>
</dbReference>
<accession>A0A840F0C0</accession>
<dbReference type="AlphaFoldDB" id="A0A840F0C0"/>
<evidence type="ECO:0000313" key="2">
    <source>
        <dbReference type="Proteomes" id="UP000551501"/>
    </source>
</evidence>
<comment type="caution">
    <text evidence="1">The sequence shown here is derived from an EMBL/GenBank/DDBJ whole genome shotgun (WGS) entry which is preliminary data.</text>
</comment>
<organism evidence="1 2">
    <name type="scientific">Gordonia humi</name>
    <dbReference type="NCBI Taxonomy" id="686429"/>
    <lineage>
        <taxon>Bacteria</taxon>
        <taxon>Bacillati</taxon>
        <taxon>Actinomycetota</taxon>
        <taxon>Actinomycetes</taxon>
        <taxon>Mycobacteriales</taxon>
        <taxon>Gordoniaceae</taxon>
        <taxon>Gordonia</taxon>
    </lineage>
</organism>
<dbReference type="RefSeq" id="WP_183368954.1">
    <property type="nucleotide sequence ID" value="NZ_BAABHL010000045.1"/>
</dbReference>
<keyword evidence="2" id="KW-1185">Reference proteome</keyword>
<name>A0A840F0C0_9ACTN</name>
<protein>
    <recommendedName>
        <fullName evidence="3">Glycolipid-binding domain-containing protein</fullName>
    </recommendedName>
</protein>
<dbReference type="Pfam" id="PF06475">
    <property type="entry name" value="Glycolipid_bind"/>
    <property type="match status" value="1"/>
</dbReference>
<dbReference type="SUPFAM" id="SSF159275">
    <property type="entry name" value="PA1994-like"/>
    <property type="match status" value="1"/>
</dbReference>
<gene>
    <name evidence="1" type="ORF">BKA16_000362</name>
</gene>
<reference evidence="1 2" key="1">
    <citation type="submission" date="2020-08" db="EMBL/GenBank/DDBJ databases">
        <title>Sequencing the genomes of 1000 actinobacteria strains.</title>
        <authorList>
            <person name="Klenk H.-P."/>
        </authorList>
    </citation>
    <scope>NUCLEOTIDE SEQUENCE [LARGE SCALE GENOMIC DNA]</scope>
    <source>
        <strain evidence="1 2">DSM 45298</strain>
    </source>
</reference>
<dbReference type="InterPro" id="IPR009467">
    <property type="entry name" value="Glycolipid-bd_prot_put"/>
</dbReference>